<evidence type="ECO:0000313" key="1">
    <source>
        <dbReference type="EMBL" id="VVC99087.1"/>
    </source>
</evidence>
<evidence type="ECO:0000313" key="2">
    <source>
        <dbReference type="Proteomes" id="UP000324832"/>
    </source>
</evidence>
<organism evidence="1 2">
    <name type="scientific">Leptidea sinapis</name>
    <dbReference type="NCBI Taxonomy" id="189913"/>
    <lineage>
        <taxon>Eukaryota</taxon>
        <taxon>Metazoa</taxon>
        <taxon>Ecdysozoa</taxon>
        <taxon>Arthropoda</taxon>
        <taxon>Hexapoda</taxon>
        <taxon>Insecta</taxon>
        <taxon>Pterygota</taxon>
        <taxon>Neoptera</taxon>
        <taxon>Endopterygota</taxon>
        <taxon>Lepidoptera</taxon>
        <taxon>Glossata</taxon>
        <taxon>Ditrysia</taxon>
        <taxon>Papilionoidea</taxon>
        <taxon>Pieridae</taxon>
        <taxon>Dismorphiinae</taxon>
        <taxon>Leptidea</taxon>
    </lineage>
</organism>
<reference evidence="1 2" key="1">
    <citation type="submission" date="2017-07" db="EMBL/GenBank/DDBJ databases">
        <authorList>
            <person name="Talla V."/>
            <person name="Backstrom N."/>
        </authorList>
    </citation>
    <scope>NUCLEOTIDE SEQUENCE [LARGE SCALE GENOMIC DNA]</scope>
</reference>
<accession>A0A5E4QLI3</accession>
<dbReference type="AlphaFoldDB" id="A0A5E4QLI3"/>
<sequence>MEEAEALGDRVAALHAGELRCSGYRLSLITNGIPNEAAISAVVHSVVGDATVKEASLNSISYSLPAKHSDKFPKLFALIESQREQLGIDSIGVGKSTLEEPSRRAEV</sequence>
<keyword evidence="2" id="KW-1185">Reference proteome</keyword>
<gene>
    <name evidence="1" type="ORF">LSINAPIS_LOCUS10029</name>
</gene>
<name>A0A5E4QLI3_9NEOP</name>
<dbReference type="Proteomes" id="UP000324832">
    <property type="component" value="Unassembled WGS sequence"/>
</dbReference>
<proteinExistence type="predicted"/>
<protein>
    <submittedName>
        <fullName evidence="1">Uncharacterized protein</fullName>
    </submittedName>
</protein>
<dbReference type="EMBL" id="FZQP02003967">
    <property type="protein sequence ID" value="VVC99087.1"/>
    <property type="molecule type" value="Genomic_DNA"/>
</dbReference>